<comment type="subcellular location">
    <subcellularLocation>
        <location evidence="1">Mitochondrion</location>
    </subcellularLocation>
</comment>
<evidence type="ECO:0000256" key="2">
    <source>
        <dbReference type="ARBA" id="ARBA00010492"/>
    </source>
</evidence>
<dbReference type="InterPro" id="IPR019083">
    <property type="entry name" value="SAM_Ribosomal_mS41"/>
</dbReference>
<organism evidence="7 8">
    <name type="scientific">Glonium stellatum</name>
    <dbReference type="NCBI Taxonomy" id="574774"/>
    <lineage>
        <taxon>Eukaryota</taxon>
        <taxon>Fungi</taxon>
        <taxon>Dikarya</taxon>
        <taxon>Ascomycota</taxon>
        <taxon>Pezizomycotina</taxon>
        <taxon>Dothideomycetes</taxon>
        <taxon>Pleosporomycetidae</taxon>
        <taxon>Gloniales</taxon>
        <taxon>Gloniaceae</taxon>
        <taxon>Glonium</taxon>
    </lineage>
</organism>
<keyword evidence="3" id="KW-0496">Mitochondrion</keyword>
<feature type="domain" description="Small ribosomal subunit protein mS41 SAM" evidence="6">
    <location>
        <begin position="43"/>
        <end position="99"/>
    </location>
</feature>
<dbReference type="PANTHER" id="PTHR28235">
    <property type="entry name" value="PROTEIN FYV4, MITOCHONDRIAL"/>
    <property type="match status" value="1"/>
</dbReference>
<reference evidence="7 8" key="1">
    <citation type="journal article" date="2016" name="Nat. Commun.">
        <title>Ectomycorrhizal ecology is imprinted in the genome of the dominant symbiotic fungus Cenococcum geophilum.</title>
        <authorList>
            <consortium name="DOE Joint Genome Institute"/>
            <person name="Peter M."/>
            <person name="Kohler A."/>
            <person name="Ohm R.A."/>
            <person name="Kuo A."/>
            <person name="Krutzmann J."/>
            <person name="Morin E."/>
            <person name="Arend M."/>
            <person name="Barry K.W."/>
            <person name="Binder M."/>
            <person name="Choi C."/>
            <person name="Clum A."/>
            <person name="Copeland A."/>
            <person name="Grisel N."/>
            <person name="Haridas S."/>
            <person name="Kipfer T."/>
            <person name="LaButti K."/>
            <person name="Lindquist E."/>
            <person name="Lipzen A."/>
            <person name="Maire R."/>
            <person name="Meier B."/>
            <person name="Mihaltcheva S."/>
            <person name="Molinier V."/>
            <person name="Murat C."/>
            <person name="Poggeler S."/>
            <person name="Quandt C.A."/>
            <person name="Sperisen C."/>
            <person name="Tritt A."/>
            <person name="Tisserant E."/>
            <person name="Crous P.W."/>
            <person name="Henrissat B."/>
            <person name="Nehls U."/>
            <person name="Egli S."/>
            <person name="Spatafora J.W."/>
            <person name="Grigoriev I.V."/>
            <person name="Martin F.M."/>
        </authorList>
    </citation>
    <scope>NUCLEOTIDE SEQUENCE [LARGE SCALE GENOMIC DNA]</scope>
    <source>
        <strain evidence="7 8">CBS 207.34</strain>
    </source>
</reference>
<dbReference type="Pfam" id="PF09597">
    <property type="entry name" value="SAM_Ribosomal_mS41"/>
    <property type="match status" value="1"/>
</dbReference>
<evidence type="ECO:0000256" key="1">
    <source>
        <dbReference type="ARBA" id="ARBA00004173"/>
    </source>
</evidence>
<dbReference type="OrthoDB" id="18595at2759"/>
<gene>
    <name evidence="7" type="ORF">AOQ84DRAFT_141398</name>
</gene>
<comment type="similarity">
    <text evidence="2">Belongs to the mitochondrion-specific ribosomal protein mS41 family.</text>
</comment>
<evidence type="ECO:0000313" key="7">
    <source>
        <dbReference type="EMBL" id="OCL03665.1"/>
    </source>
</evidence>
<keyword evidence="8" id="KW-1185">Reference proteome</keyword>
<evidence type="ECO:0000256" key="5">
    <source>
        <dbReference type="SAM" id="MobiDB-lite"/>
    </source>
</evidence>
<dbReference type="EMBL" id="KV750699">
    <property type="protein sequence ID" value="OCL03665.1"/>
    <property type="molecule type" value="Genomic_DNA"/>
</dbReference>
<dbReference type="AlphaFoldDB" id="A0A8E2JNA8"/>
<feature type="region of interest" description="Disordered" evidence="5">
    <location>
        <begin position="211"/>
        <end position="236"/>
    </location>
</feature>
<dbReference type="PANTHER" id="PTHR28235:SF1">
    <property type="entry name" value="SMALL RIBOSOMAL SUBUNIT PROTEIN MS41"/>
    <property type="match status" value="1"/>
</dbReference>
<protein>
    <recommendedName>
        <fullName evidence="4">Small ribosomal subunit protein mS41</fullName>
    </recommendedName>
</protein>
<sequence>MILRPTLKLTTKPSTPFHQCLRLLHHRIPIRPIPAPTPFIPDPASFLTVIGRGLSQHAAKIPSWEALFTLSSQQLRELGVEPARSRRYLLQWRERFRNGEHGVGGELQHVSDGVAEMRLVEAPVPAHRASRQTMLATATHTPGTRKLVVNVPVGSTAPVEPLEKVRPVAGVKVVGARTIVGPHLEPIKGTKGLGARLRIKEGLWEVRRGHKVDGGERRRAEVRAKRRAEDNKENKR</sequence>
<dbReference type="GO" id="GO:0005739">
    <property type="term" value="C:mitochondrion"/>
    <property type="evidence" value="ECO:0007669"/>
    <property type="project" value="UniProtKB-SubCell"/>
</dbReference>
<evidence type="ECO:0000256" key="3">
    <source>
        <dbReference type="ARBA" id="ARBA00023128"/>
    </source>
</evidence>
<dbReference type="InterPro" id="IPR039603">
    <property type="entry name" value="Ribosomal_mS41"/>
</dbReference>
<evidence type="ECO:0000313" key="8">
    <source>
        <dbReference type="Proteomes" id="UP000250140"/>
    </source>
</evidence>
<dbReference type="SMART" id="SM01238">
    <property type="entry name" value="IGR"/>
    <property type="match status" value="1"/>
</dbReference>
<evidence type="ECO:0000256" key="4">
    <source>
        <dbReference type="ARBA" id="ARBA00035129"/>
    </source>
</evidence>
<name>A0A8E2JNA8_9PEZI</name>
<dbReference type="Proteomes" id="UP000250140">
    <property type="component" value="Unassembled WGS sequence"/>
</dbReference>
<proteinExistence type="inferred from homology"/>
<accession>A0A8E2JNA8</accession>
<evidence type="ECO:0000259" key="6">
    <source>
        <dbReference type="SMART" id="SM01238"/>
    </source>
</evidence>